<evidence type="ECO:0000313" key="2">
    <source>
        <dbReference type="EMBL" id="ELR13994.1"/>
    </source>
</evidence>
<dbReference type="RefSeq" id="XP_004336007.1">
    <property type="nucleotide sequence ID" value="XM_004335959.1"/>
</dbReference>
<feature type="transmembrane region" description="Helical" evidence="1">
    <location>
        <begin position="49"/>
        <end position="71"/>
    </location>
</feature>
<keyword evidence="1" id="KW-1133">Transmembrane helix</keyword>
<reference evidence="2 3" key="1">
    <citation type="journal article" date="2013" name="Genome Biol.">
        <title>Genome of Acanthamoeba castellanii highlights extensive lateral gene transfer and early evolution of tyrosine kinase signaling.</title>
        <authorList>
            <person name="Clarke M."/>
            <person name="Lohan A.J."/>
            <person name="Liu B."/>
            <person name="Lagkouvardos I."/>
            <person name="Roy S."/>
            <person name="Zafar N."/>
            <person name="Bertelli C."/>
            <person name="Schilde C."/>
            <person name="Kianianmomeni A."/>
            <person name="Burglin T.R."/>
            <person name="Frech C."/>
            <person name="Turcotte B."/>
            <person name="Kopec K.O."/>
            <person name="Synnott J.M."/>
            <person name="Choo C."/>
            <person name="Paponov I."/>
            <person name="Finkler A."/>
            <person name="Soon Heng Tan C."/>
            <person name="Hutchins A.P."/>
            <person name="Weinmeier T."/>
            <person name="Rattei T."/>
            <person name="Chu J.S."/>
            <person name="Gimenez G."/>
            <person name="Irimia M."/>
            <person name="Rigden D.J."/>
            <person name="Fitzpatrick D.A."/>
            <person name="Lorenzo-Morales J."/>
            <person name="Bateman A."/>
            <person name="Chiu C.H."/>
            <person name="Tang P."/>
            <person name="Hegemann P."/>
            <person name="Fromm H."/>
            <person name="Raoult D."/>
            <person name="Greub G."/>
            <person name="Miranda-Saavedra D."/>
            <person name="Chen N."/>
            <person name="Nash P."/>
            <person name="Ginger M.L."/>
            <person name="Horn M."/>
            <person name="Schaap P."/>
            <person name="Caler L."/>
            <person name="Loftus B."/>
        </authorList>
    </citation>
    <scope>NUCLEOTIDE SEQUENCE [LARGE SCALE GENOMIC DNA]</scope>
    <source>
        <strain evidence="2 3">Neff</strain>
    </source>
</reference>
<protein>
    <submittedName>
        <fullName evidence="2">Uncharacterized protein</fullName>
    </submittedName>
</protein>
<name>L8GME0_ACACF</name>
<keyword evidence="3" id="KW-1185">Reference proteome</keyword>
<evidence type="ECO:0000256" key="1">
    <source>
        <dbReference type="SAM" id="Phobius"/>
    </source>
</evidence>
<dbReference type="VEuPathDB" id="AmoebaDB:ACA1_365850"/>
<dbReference type="Proteomes" id="UP000011083">
    <property type="component" value="Unassembled WGS sequence"/>
</dbReference>
<accession>L8GME0</accession>
<organism evidence="2 3">
    <name type="scientific">Acanthamoeba castellanii (strain ATCC 30010 / Neff)</name>
    <dbReference type="NCBI Taxonomy" id="1257118"/>
    <lineage>
        <taxon>Eukaryota</taxon>
        <taxon>Amoebozoa</taxon>
        <taxon>Discosea</taxon>
        <taxon>Longamoebia</taxon>
        <taxon>Centramoebida</taxon>
        <taxon>Acanthamoebidae</taxon>
        <taxon>Acanthamoeba</taxon>
    </lineage>
</organism>
<dbReference type="EMBL" id="KB008073">
    <property type="protein sequence ID" value="ELR13994.1"/>
    <property type="molecule type" value="Genomic_DNA"/>
</dbReference>
<evidence type="ECO:0000313" key="3">
    <source>
        <dbReference type="Proteomes" id="UP000011083"/>
    </source>
</evidence>
<keyword evidence="1" id="KW-0812">Transmembrane</keyword>
<keyword evidence="1" id="KW-0472">Membrane</keyword>
<dbReference type="KEGG" id="acan:ACA1_365850"/>
<sequence length="104" mass="12036">MCKCPGVQRHPKISICWYDKPFHTYHCFISGGIYCCCPNEETDKAWLDVLWWLACILTSPMALMLALLFGFCCTPDNCRTYCECREEEPGALTRCDEYWCCIAV</sequence>
<dbReference type="AlphaFoldDB" id="L8GME0"/>
<gene>
    <name evidence="2" type="ORF">ACA1_365850</name>
</gene>
<proteinExistence type="predicted"/>
<dbReference type="GeneID" id="14914636"/>